<dbReference type="SUPFAM" id="SSF52402">
    <property type="entry name" value="Adenine nucleotide alpha hydrolases-like"/>
    <property type="match status" value="2"/>
</dbReference>
<evidence type="ECO:0000313" key="4">
    <source>
        <dbReference type="Proteomes" id="UP000176944"/>
    </source>
</evidence>
<dbReference type="CDD" id="cd00293">
    <property type="entry name" value="USP-like"/>
    <property type="match status" value="2"/>
</dbReference>
<feature type="domain" description="UspA" evidence="2">
    <location>
        <begin position="157"/>
        <end position="288"/>
    </location>
</feature>
<reference evidence="4" key="1">
    <citation type="submission" date="2016-10" db="EMBL/GenBank/DDBJ databases">
        <title>Comparative genomics uncovers the prolific and rare metabolic potential of the cyanobacterial genus Moorea.</title>
        <authorList>
            <person name="Leao T."/>
            <person name="Castelao G."/>
            <person name="Korobeynikov A."/>
            <person name="Monroe E.A."/>
            <person name="Podell S."/>
            <person name="Glukhov E."/>
            <person name="Allen E."/>
            <person name="Gerwick W.H."/>
            <person name="Gerwick L."/>
        </authorList>
    </citation>
    <scope>NUCLEOTIDE SEQUENCE [LARGE SCALE GENOMIC DNA]</scope>
    <source>
        <strain evidence="4">JHB</strain>
    </source>
</reference>
<accession>A0A1D9G0C2</accession>
<evidence type="ECO:0000313" key="3">
    <source>
        <dbReference type="EMBL" id="AOY80860.1"/>
    </source>
</evidence>
<dbReference type="InterPro" id="IPR014729">
    <property type="entry name" value="Rossmann-like_a/b/a_fold"/>
</dbReference>
<proteinExistence type="inferred from homology"/>
<dbReference type="Pfam" id="PF00582">
    <property type="entry name" value="Usp"/>
    <property type="match status" value="2"/>
</dbReference>
<gene>
    <name evidence="3" type="ORF">BJP36_14000</name>
</gene>
<comment type="similarity">
    <text evidence="1">Belongs to the universal stress protein A family.</text>
</comment>
<feature type="domain" description="UspA" evidence="2">
    <location>
        <begin position="1"/>
        <end position="134"/>
    </location>
</feature>
<dbReference type="InterPro" id="IPR006016">
    <property type="entry name" value="UspA"/>
</dbReference>
<protein>
    <submittedName>
        <fullName evidence="3">Universal stress protein</fullName>
    </submittedName>
</protein>
<organism evidence="3 4">
    <name type="scientific">Moorena producens (strain JHB)</name>
    <dbReference type="NCBI Taxonomy" id="1454205"/>
    <lineage>
        <taxon>Bacteria</taxon>
        <taxon>Bacillati</taxon>
        <taxon>Cyanobacteriota</taxon>
        <taxon>Cyanophyceae</taxon>
        <taxon>Coleofasciculales</taxon>
        <taxon>Coleofasciculaceae</taxon>
        <taxon>Moorena</taxon>
    </lineage>
</organism>
<evidence type="ECO:0000256" key="1">
    <source>
        <dbReference type="ARBA" id="ARBA00008791"/>
    </source>
</evidence>
<dbReference type="PANTHER" id="PTHR46268:SF22">
    <property type="entry name" value="SENSOR PROTEIN KDPD-RELATED"/>
    <property type="match status" value="1"/>
</dbReference>
<dbReference type="Gene3D" id="3.40.50.620">
    <property type="entry name" value="HUPs"/>
    <property type="match status" value="2"/>
</dbReference>
<dbReference type="AlphaFoldDB" id="A0A1D9G0C2"/>
<evidence type="ECO:0000259" key="2">
    <source>
        <dbReference type="Pfam" id="PF00582"/>
    </source>
</evidence>
<dbReference type="EMBL" id="CP017708">
    <property type="protein sequence ID" value="AOY80860.1"/>
    <property type="molecule type" value="Genomic_DNA"/>
</dbReference>
<dbReference type="PANTHER" id="PTHR46268">
    <property type="entry name" value="STRESS RESPONSE PROTEIN NHAX"/>
    <property type="match status" value="1"/>
</dbReference>
<dbReference type="Proteomes" id="UP000176944">
    <property type="component" value="Chromosome"/>
</dbReference>
<name>A0A1D9G0C2_MOOP1</name>
<sequence length="292" mass="33053">MFQHCLICTDFSDGLYRLVEFVPSLAAGGIKKIVFCHFVALWEEGEIPRIDQEGIEQARRRLEKGLTNIPEGVEVHIEVTSGRPSDSIPKIAKRYHADVILIGTPVRSLLQEKLFGSTTATLTKECRTPLLMLRPQLISAYTCEELDLRCKHLFRYLLIPYDGTTASNYTVERVKEYAKQAPDNSIKQCMLLWVVSEGGRRELSKDPQLQKAQDKLEPVKAELEELGLQVNTDVRVGNPREEILDTALEFDITAIAISSDHKGKFLDWSVRSLAGDLMRSSWHPVLFFPPQS</sequence>